<dbReference type="SUPFAM" id="SSF53955">
    <property type="entry name" value="Lysozyme-like"/>
    <property type="match status" value="1"/>
</dbReference>
<accession>A0A6L5YYU8</accession>
<dbReference type="Gene3D" id="1.10.530.10">
    <property type="match status" value="1"/>
</dbReference>
<dbReference type="InterPro" id="IPR023346">
    <property type="entry name" value="Lysozyme-like_dom_sf"/>
</dbReference>
<dbReference type="InterPro" id="IPR045795">
    <property type="entry name" value="SLT_4"/>
</dbReference>
<protein>
    <submittedName>
        <fullName evidence="3">Lytic transglycosylase</fullName>
    </submittedName>
</protein>
<dbReference type="CDD" id="cd00442">
    <property type="entry name" value="Lyz-like"/>
    <property type="match status" value="1"/>
</dbReference>
<keyword evidence="1" id="KW-0732">Signal</keyword>
<gene>
    <name evidence="3" type="ORF">GE300_07535</name>
</gene>
<evidence type="ECO:0000256" key="1">
    <source>
        <dbReference type="SAM" id="SignalP"/>
    </source>
</evidence>
<dbReference type="EMBL" id="WIND01000004">
    <property type="protein sequence ID" value="MSU89467.1"/>
    <property type="molecule type" value="Genomic_DNA"/>
</dbReference>
<dbReference type="Pfam" id="PF19489">
    <property type="entry name" value="SLT_4"/>
    <property type="match status" value="1"/>
</dbReference>
<comment type="caution">
    <text evidence="3">The sequence shown here is derived from an EMBL/GenBank/DDBJ whole genome shotgun (WGS) entry which is preliminary data.</text>
</comment>
<dbReference type="Proteomes" id="UP000474957">
    <property type="component" value="Unassembled WGS sequence"/>
</dbReference>
<name>A0A6L5YYU8_9RHOB</name>
<evidence type="ECO:0000313" key="3">
    <source>
        <dbReference type="EMBL" id="MSU89467.1"/>
    </source>
</evidence>
<feature type="domain" description="Transglycosylase SLT" evidence="2">
    <location>
        <begin position="6"/>
        <end position="190"/>
    </location>
</feature>
<proteinExistence type="predicted"/>
<feature type="chain" id="PRO_5026879030" evidence="1">
    <location>
        <begin position="18"/>
        <end position="191"/>
    </location>
</feature>
<organism evidence="3 4">
    <name type="scientific">Halovulum marinum</name>
    <dbReference type="NCBI Taxonomy" id="2662447"/>
    <lineage>
        <taxon>Bacteria</taxon>
        <taxon>Pseudomonadati</taxon>
        <taxon>Pseudomonadota</taxon>
        <taxon>Alphaproteobacteria</taxon>
        <taxon>Rhodobacterales</taxon>
        <taxon>Paracoccaceae</taxon>
        <taxon>Halovulum</taxon>
    </lineage>
</organism>
<feature type="signal peptide" evidence="1">
    <location>
        <begin position="1"/>
        <end position="17"/>
    </location>
</feature>
<evidence type="ECO:0000313" key="4">
    <source>
        <dbReference type="Proteomes" id="UP000474957"/>
    </source>
</evidence>
<reference evidence="3 4" key="1">
    <citation type="submission" date="2019-10" db="EMBL/GenBank/DDBJ databases">
        <title>Cognatihalovulum marinum gen. nov. sp. nov., a new member of the family Rhodobacteraceae isolated from deep seawater of the Northwest Indian Ocean.</title>
        <authorList>
            <person name="Ruan C."/>
            <person name="Wang J."/>
            <person name="Zheng X."/>
            <person name="Song L."/>
            <person name="Zhu Y."/>
            <person name="Huang Y."/>
            <person name="Lu Z."/>
            <person name="Du W."/>
            <person name="Huang L."/>
            <person name="Dai X."/>
        </authorList>
    </citation>
    <scope>NUCLEOTIDE SEQUENCE [LARGE SCALE GENOMIC DNA]</scope>
    <source>
        <strain evidence="3 4">2CG4</strain>
    </source>
</reference>
<keyword evidence="4" id="KW-1185">Reference proteome</keyword>
<dbReference type="PROSITE" id="PS51257">
    <property type="entry name" value="PROKAR_LIPOPROTEIN"/>
    <property type="match status" value="1"/>
</dbReference>
<sequence length="191" mass="21869">MSRYALLLLLVALTACAGASQGPPDNVENACEIKRERPSWYRAMKATENRWGVPVHVQMATLYQESTFRPRARTPRTFFLGFIPTGRVSSAYGYAQAIDGTWDWYRDETGRRSARRDRFYDASDFMGWYMSKTTKQSGVDPADAYRQYLAYHEGHAGFARGSYTAKPWLVNTAARVQARSTKYSEQLRYCP</sequence>
<dbReference type="RefSeq" id="WP_154446127.1">
    <property type="nucleotide sequence ID" value="NZ_WIND01000004.1"/>
</dbReference>
<dbReference type="AlphaFoldDB" id="A0A6L5YYU8"/>
<evidence type="ECO:0000259" key="2">
    <source>
        <dbReference type="Pfam" id="PF19489"/>
    </source>
</evidence>